<keyword evidence="3" id="KW-1185">Reference proteome</keyword>
<proteinExistence type="predicted"/>
<evidence type="ECO:0000256" key="1">
    <source>
        <dbReference type="SAM" id="Phobius"/>
    </source>
</evidence>
<accession>A0A370FFJ5</accession>
<dbReference type="RefSeq" id="WP_017761867.1">
    <property type="nucleotide sequence ID" value="NZ_QQAV01000004.1"/>
</dbReference>
<name>A0A370FFJ5_9BURK</name>
<feature type="transmembrane region" description="Helical" evidence="1">
    <location>
        <begin position="14"/>
        <end position="32"/>
    </location>
</feature>
<comment type="caution">
    <text evidence="2">The sequence shown here is derived from an EMBL/GenBank/DDBJ whole genome shotgun (WGS) entry which is preliminary data.</text>
</comment>
<gene>
    <name evidence="2" type="ORF">DFR41_10430</name>
</gene>
<keyword evidence="1" id="KW-1133">Transmembrane helix</keyword>
<evidence type="ECO:0000313" key="3">
    <source>
        <dbReference type="Proteomes" id="UP000255265"/>
    </source>
</evidence>
<evidence type="ECO:0000313" key="2">
    <source>
        <dbReference type="EMBL" id="RDI24980.1"/>
    </source>
</evidence>
<keyword evidence="1" id="KW-0812">Transmembrane</keyword>
<dbReference type="AlphaFoldDB" id="A0A370FFJ5"/>
<dbReference type="Proteomes" id="UP000255265">
    <property type="component" value="Unassembled WGS sequence"/>
</dbReference>
<dbReference type="EMBL" id="QQAV01000004">
    <property type="protein sequence ID" value="RDI24980.1"/>
    <property type="molecule type" value="Genomic_DNA"/>
</dbReference>
<sequence length="49" mass="5408">MKQRRDPAALGRRMAAWGIAAVALTGVFLLYAQPDFLVLLGNQIWTCFG</sequence>
<keyword evidence="1" id="KW-0472">Membrane</keyword>
<reference evidence="2 3" key="1">
    <citation type="submission" date="2018-07" db="EMBL/GenBank/DDBJ databases">
        <title>Genomic Encyclopedia of Type Strains, Phase IV (KMG-IV): sequencing the most valuable type-strain genomes for metagenomic binning, comparative biology and taxonomic classification.</title>
        <authorList>
            <person name="Goeker M."/>
        </authorList>
    </citation>
    <scope>NUCLEOTIDE SEQUENCE [LARGE SCALE GENOMIC DNA]</scope>
    <source>
        <strain evidence="2 3">DSM 21352</strain>
    </source>
</reference>
<organism evidence="2 3">
    <name type="scientific">Pseudacidovorax intermedius</name>
    <dbReference type="NCBI Taxonomy" id="433924"/>
    <lineage>
        <taxon>Bacteria</taxon>
        <taxon>Pseudomonadati</taxon>
        <taxon>Pseudomonadota</taxon>
        <taxon>Betaproteobacteria</taxon>
        <taxon>Burkholderiales</taxon>
        <taxon>Comamonadaceae</taxon>
        <taxon>Pseudacidovorax</taxon>
    </lineage>
</organism>
<protein>
    <submittedName>
        <fullName evidence="2">Uncharacterized protein</fullName>
    </submittedName>
</protein>